<evidence type="ECO:0000313" key="1">
    <source>
        <dbReference type="EMBL" id="SCX00256.1"/>
    </source>
</evidence>
<dbReference type="RefSeq" id="WP_023575215.1">
    <property type="nucleotide sequence ID" value="NZ_FMTY01000001.1"/>
</dbReference>
<dbReference type="eggNOG" id="ENOG50344U5">
    <property type="taxonomic scope" value="Bacteria"/>
</dbReference>
<organism evidence="1 2">
    <name type="scientific">Flavobacterium saliperosum</name>
    <dbReference type="NCBI Taxonomy" id="329186"/>
    <lineage>
        <taxon>Bacteria</taxon>
        <taxon>Pseudomonadati</taxon>
        <taxon>Bacteroidota</taxon>
        <taxon>Flavobacteriia</taxon>
        <taxon>Flavobacteriales</taxon>
        <taxon>Flavobacteriaceae</taxon>
        <taxon>Flavobacterium</taxon>
    </lineage>
</organism>
<reference evidence="1 2" key="1">
    <citation type="submission" date="2016-10" db="EMBL/GenBank/DDBJ databases">
        <authorList>
            <person name="de Groot N.N."/>
        </authorList>
    </citation>
    <scope>NUCLEOTIDE SEQUENCE [LARGE SCALE GENOMIC DNA]</scope>
    <source>
        <strain evidence="1 2">CGMCC 1.3801</strain>
    </source>
</reference>
<dbReference type="Proteomes" id="UP000182124">
    <property type="component" value="Unassembled WGS sequence"/>
</dbReference>
<evidence type="ECO:0000313" key="2">
    <source>
        <dbReference type="Proteomes" id="UP000182124"/>
    </source>
</evidence>
<evidence type="ECO:0008006" key="3">
    <source>
        <dbReference type="Google" id="ProtNLM"/>
    </source>
</evidence>
<sequence length="254" mass="29592">MLTEIKKSILNIYEEILFKDNFVDRNTGIVATDKTRKLATYPYVGSKYGKAKRILIVGYDIGKDETPNEIQTLENRSDIETNNLRGVNPHIGGTYFTGLYFLKDDLNLNEFWEDTKSTKYGKTFNSILRKVPIHPSENPLSYIAMTNFFKYVTIGRGERNPETNEIISRRGDFDRIFIDKEREINLFLTEIEVLNPEIIFFQSKGFQDLDYKIKEHLLKKGIKLFYAYHPSDYSRAGGNIPENYFSKSTFEIVK</sequence>
<proteinExistence type="predicted"/>
<name>A0A1G4V2M1_9FLAO</name>
<dbReference type="EMBL" id="FMTY01000001">
    <property type="protein sequence ID" value="SCX00256.1"/>
    <property type="molecule type" value="Genomic_DNA"/>
</dbReference>
<accession>A0A1G4V2M1</accession>
<protein>
    <recommendedName>
        <fullName evidence="3">Uracil DNA glycosylase superfamily protein</fullName>
    </recommendedName>
</protein>
<dbReference type="STRING" id="329186.SAMN02927925_00130"/>
<dbReference type="AlphaFoldDB" id="A0A1G4V2M1"/>
<gene>
    <name evidence="1" type="ORF">SAMN02927925_00130</name>
</gene>